<comment type="cofactor">
    <cofactor evidence="1">
        <name>Mg(2+)</name>
        <dbReference type="ChEBI" id="CHEBI:18420"/>
    </cofactor>
</comment>
<dbReference type="GO" id="GO:0005886">
    <property type="term" value="C:plasma membrane"/>
    <property type="evidence" value="ECO:0007669"/>
    <property type="project" value="TreeGrafter"/>
</dbReference>
<evidence type="ECO:0000313" key="8">
    <source>
        <dbReference type="Proteomes" id="UP000613743"/>
    </source>
</evidence>
<dbReference type="FunFam" id="3.30.70.270:FF:000001">
    <property type="entry name" value="Diguanylate cyclase domain protein"/>
    <property type="match status" value="1"/>
</dbReference>
<accession>A0A917JSA8</accession>
<dbReference type="SUPFAM" id="SSF52172">
    <property type="entry name" value="CheY-like"/>
    <property type="match status" value="2"/>
</dbReference>
<evidence type="ECO:0000313" key="7">
    <source>
        <dbReference type="EMBL" id="GGI84572.1"/>
    </source>
</evidence>
<dbReference type="GO" id="GO:1902201">
    <property type="term" value="P:negative regulation of bacterial-type flagellum-dependent cell motility"/>
    <property type="evidence" value="ECO:0007669"/>
    <property type="project" value="TreeGrafter"/>
</dbReference>
<dbReference type="Gene3D" id="3.40.50.2300">
    <property type="match status" value="2"/>
</dbReference>
<comment type="caution">
    <text evidence="7">The sequence shown here is derived from an EMBL/GenBank/DDBJ whole genome shotgun (WGS) entry which is preliminary data.</text>
</comment>
<dbReference type="PANTHER" id="PTHR45138:SF9">
    <property type="entry name" value="DIGUANYLATE CYCLASE DGCM-RELATED"/>
    <property type="match status" value="1"/>
</dbReference>
<dbReference type="InterPro" id="IPR011006">
    <property type="entry name" value="CheY-like_superfamily"/>
</dbReference>
<feature type="domain" description="Response regulatory" evidence="5">
    <location>
        <begin position="123"/>
        <end position="240"/>
    </location>
</feature>
<dbReference type="GO" id="GO:0043709">
    <property type="term" value="P:cell adhesion involved in single-species biofilm formation"/>
    <property type="evidence" value="ECO:0007669"/>
    <property type="project" value="TreeGrafter"/>
</dbReference>
<dbReference type="NCBIfam" id="TIGR00254">
    <property type="entry name" value="GGDEF"/>
    <property type="match status" value="1"/>
</dbReference>
<dbReference type="SUPFAM" id="SSF55073">
    <property type="entry name" value="Nucleotide cyclase"/>
    <property type="match status" value="1"/>
</dbReference>
<keyword evidence="8" id="KW-1185">Reference proteome</keyword>
<feature type="domain" description="GGDEF" evidence="6">
    <location>
        <begin position="283"/>
        <end position="415"/>
    </location>
</feature>
<dbReference type="EC" id="2.7.7.65" evidence="2"/>
<organism evidence="7 8">
    <name type="scientific">Shewanella gelidii</name>
    <dbReference type="NCBI Taxonomy" id="1642821"/>
    <lineage>
        <taxon>Bacteria</taxon>
        <taxon>Pseudomonadati</taxon>
        <taxon>Pseudomonadota</taxon>
        <taxon>Gammaproteobacteria</taxon>
        <taxon>Alteromonadales</taxon>
        <taxon>Shewanellaceae</taxon>
        <taxon>Shewanella</taxon>
    </lineage>
</organism>
<evidence type="ECO:0000256" key="4">
    <source>
        <dbReference type="PROSITE-ProRule" id="PRU00169"/>
    </source>
</evidence>
<dbReference type="InterPro" id="IPR029787">
    <property type="entry name" value="Nucleotide_cyclase"/>
</dbReference>
<sequence length="417" mass="47656">MRILVVEDSQVVAKILRHLLQQELDCIVDIAPDLTTARTFLEQEQYFVAIADLSLPDANGGQIVEVVQQYQVPCIVATATLDSAQRKRLLSLGIVDYVFKENRFSYEYIVKLVKRLHRNQKIKVLVADDSSVSRNYIRALLEQHLFQVMEAKDGAEALALLQSSAGIKLLITDYNMPTMDGFELIIKARELYLREELAIIGLSNDTDESLSARFIKNGANDFLQKPFVHEEFHCRVLNTLDALEMLRLFWKQANYDYLTQVYNRRYFFDYFSQQMPKISKKKTQLAVGLIDIDFFKKVNDNYGHDVGDEVLIEFSARLRKIFADKFIVARIGGEEFVVALKGLKLAQAHQLFDDFREKLAAQPIVTSKGDLKVTISIGLHCRNADESIDEMIKIADQSLYRAKEQGRNLVCVSGLQI</sequence>
<proteinExistence type="predicted"/>
<gene>
    <name evidence="7" type="ORF">GCM10009332_22320</name>
</gene>
<feature type="domain" description="Response regulatory" evidence="5">
    <location>
        <begin position="2"/>
        <end position="115"/>
    </location>
</feature>
<dbReference type="CDD" id="cd17544">
    <property type="entry name" value="REC_2_GGDEF"/>
    <property type="match status" value="1"/>
</dbReference>
<protein>
    <recommendedName>
        <fullName evidence="2">diguanylate cyclase</fullName>
        <ecNumber evidence="2">2.7.7.65</ecNumber>
    </recommendedName>
</protein>
<dbReference type="CDD" id="cd01949">
    <property type="entry name" value="GGDEF"/>
    <property type="match status" value="1"/>
</dbReference>
<dbReference type="EMBL" id="BMPZ01000005">
    <property type="protein sequence ID" value="GGI84572.1"/>
    <property type="molecule type" value="Genomic_DNA"/>
</dbReference>
<feature type="modified residue" description="4-aspartylphosphate" evidence="4">
    <location>
        <position position="173"/>
    </location>
</feature>
<comment type="catalytic activity">
    <reaction evidence="3">
        <text>2 GTP = 3',3'-c-di-GMP + 2 diphosphate</text>
        <dbReference type="Rhea" id="RHEA:24898"/>
        <dbReference type="ChEBI" id="CHEBI:33019"/>
        <dbReference type="ChEBI" id="CHEBI:37565"/>
        <dbReference type="ChEBI" id="CHEBI:58805"/>
        <dbReference type="EC" id="2.7.7.65"/>
    </reaction>
</comment>
<feature type="modified residue" description="4-aspartylphosphate" evidence="4">
    <location>
        <position position="52"/>
    </location>
</feature>
<evidence type="ECO:0000259" key="5">
    <source>
        <dbReference type="PROSITE" id="PS50110"/>
    </source>
</evidence>
<dbReference type="PROSITE" id="PS50110">
    <property type="entry name" value="RESPONSE_REGULATORY"/>
    <property type="match status" value="2"/>
</dbReference>
<dbReference type="Proteomes" id="UP000613743">
    <property type="component" value="Unassembled WGS sequence"/>
</dbReference>
<dbReference type="InterPro" id="IPR000160">
    <property type="entry name" value="GGDEF_dom"/>
</dbReference>
<evidence type="ECO:0000256" key="3">
    <source>
        <dbReference type="ARBA" id="ARBA00034247"/>
    </source>
</evidence>
<dbReference type="SMART" id="SM00448">
    <property type="entry name" value="REC"/>
    <property type="match status" value="2"/>
</dbReference>
<keyword evidence="4" id="KW-0597">Phosphoprotein</keyword>
<evidence type="ECO:0000259" key="6">
    <source>
        <dbReference type="PROSITE" id="PS50887"/>
    </source>
</evidence>
<reference evidence="7" key="2">
    <citation type="submission" date="2020-09" db="EMBL/GenBank/DDBJ databases">
        <authorList>
            <person name="Sun Q."/>
            <person name="Ohkuma M."/>
        </authorList>
    </citation>
    <scope>NUCLEOTIDE SEQUENCE</scope>
    <source>
        <strain evidence="7">JCM 30804</strain>
    </source>
</reference>
<dbReference type="PROSITE" id="PS50887">
    <property type="entry name" value="GGDEF"/>
    <property type="match status" value="1"/>
</dbReference>
<dbReference type="AlphaFoldDB" id="A0A917JSA8"/>
<dbReference type="GO" id="GO:0052621">
    <property type="term" value="F:diguanylate cyclase activity"/>
    <property type="evidence" value="ECO:0007669"/>
    <property type="project" value="UniProtKB-EC"/>
</dbReference>
<dbReference type="GO" id="GO:0000160">
    <property type="term" value="P:phosphorelay signal transduction system"/>
    <property type="evidence" value="ECO:0007669"/>
    <property type="project" value="InterPro"/>
</dbReference>
<evidence type="ECO:0000256" key="1">
    <source>
        <dbReference type="ARBA" id="ARBA00001946"/>
    </source>
</evidence>
<dbReference type="Gene3D" id="3.30.70.270">
    <property type="match status" value="1"/>
</dbReference>
<dbReference type="InterPro" id="IPR001789">
    <property type="entry name" value="Sig_transdc_resp-reg_receiver"/>
</dbReference>
<evidence type="ECO:0000256" key="2">
    <source>
        <dbReference type="ARBA" id="ARBA00012528"/>
    </source>
</evidence>
<name>A0A917JSA8_9GAMM</name>
<dbReference type="InterPro" id="IPR050469">
    <property type="entry name" value="Diguanylate_Cyclase"/>
</dbReference>
<dbReference type="Pfam" id="PF00990">
    <property type="entry name" value="GGDEF"/>
    <property type="match status" value="1"/>
</dbReference>
<dbReference type="InterPro" id="IPR043128">
    <property type="entry name" value="Rev_trsase/Diguanyl_cyclase"/>
</dbReference>
<dbReference type="Pfam" id="PF00072">
    <property type="entry name" value="Response_reg"/>
    <property type="match status" value="2"/>
</dbReference>
<dbReference type="PANTHER" id="PTHR45138">
    <property type="entry name" value="REGULATORY COMPONENTS OF SENSORY TRANSDUCTION SYSTEM"/>
    <property type="match status" value="1"/>
</dbReference>
<dbReference type="SMART" id="SM00267">
    <property type="entry name" value="GGDEF"/>
    <property type="match status" value="1"/>
</dbReference>
<dbReference type="RefSeq" id="WP_188920894.1">
    <property type="nucleotide sequence ID" value="NZ_BMPZ01000005.1"/>
</dbReference>
<reference evidence="7" key="1">
    <citation type="journal article" date="2014" name="Int. J. Syst. Evol. Microbiol.">
        <title>Complete genome sequence of Corynebacterium casei LMG S-19264T (=DSM 44701T), isolated from a smear-ripened cheese.</title>
        <authorList>
            <consortium name="US DOE Joint Genome Institute (JGI-PGF)"/>
            <person name="Walter F."/>
            <person name="Albersmeier A."/>
            <person name="Kalinowski J."/>
            <person name="Ruckert C."/>
        </authorList>
    </citation>
    <scope>NUCLEOTIDE SEQUENCE</scope>
    <source>
        <strain evidence="7">JCM 30804</strain>
    </source>
</reference>